<evidence type="ECO:0000313" key="2">
    <source>
        <dbReference type="Proteomes" id="UP000235371"/>
    </source>
</evidence>
<sequence>MSPLLKFYSDSLAVPVSQADGELDETMAELGKSDSMTVDAVGESNNKTLDVLVEADKATDVLGESVAIDVRDAAEVDPTTFDYDMMDLDTAEGKNSVEVDGVEMFGGGDSIEAAATLSTLSQHNIPPSFDNLGGWQVVNRQRTPLPDGREGWGAAKSKLSTRIDRKELLDGWDWVFQKK</sequence>
<protein>
    <submittedName>
        <fullName evidence="1">Uncharacterized protein</fullName>
    </submittedName>
</protein>
<gene>
    <name evidence="1" type="ORF">K444DRAFT_617775</name>
</gene>
<dbReference type="AlphaFoldDB" id="A0A2J6SX56"/>
<dbReference type="EMBL" id="KZ613856">
    <property type="protein sequence ID" value="PMD55321.1"/>
    <property type="molecule type" value="Genomic_DNA"/>
</dbReference>
<dbReference type="InParanoid" id="A0A2J6SX56"/>
<accession>A0A2J6SX56</accession>
<evidence type="ECO:0000313" key="1">
    <source>
        <dbReference type="EMBL" id="PMD55321.1"/>
    </source>
</evidence>
<name>A0A2J6SX56_9HELO</name>
<dbReference type="Proteomes" id="UP000235371">
    <property type="component" value="Unassembled WGS sequence"/>
</dbReference>
<dbReference type="OrthoDB" id="3530863at2759"/>
<dbReference type="GeneID" id="36589274"/>
<reference evidence="1 2" key="1">
    <citation type="submission" date="2016-04" db="EMBL/GenBank/DDBJ databases">
        <title>A degradative enzymes factory behind the ericoid mycorrhizal symbiosis.</title>
        <authorList>
            <consortium name="DOE Joint Genome Institute"/>
            <person name="Martino E."/>
            <person name="Morin E."/>
            <person name="Grelet G."/>
            <person name="Kuo A."/>
            <person name="Kohler A."/>
            <person name="Daghino S."/>
            <person name="Barry K."/>
            <person name="Choi C."/>
            <person name="Cichocki N."/>
            <person name="Clum A."/>
            <person name="Copeland A."/>
            <person name="Hainaut M."/>
            <person name="Haridas S."/>
            <person name="Labutti K."/>
            <person name="Lindquist E."/>
            <person name="Lipzen A."/>
            <person name="Khouja H.-R."/>
            <person name="Murat C."/>
            <person name="Ohm R."/>
            <person name="Olson A."/>
            <person name="Spatafora J."/>
            <person name="Veneault-Fourrey C."/>
            <person name="Henrissat B."/>
            <person name="Grigoriev I."/>
            <person name="Martin F."/>
            <person name="Perotto S."/>
        </authorList>
    </citation>
    <scope>NUCLEOTIDE SEQUENCE [LARGE SCALE GENOMIC DNA]</scope>
    <source>
        <strain evidence="1 2">E</strain>
    </source>
</reference>
<keyword evidence="2" id="KW-1185">Reference proteome</keyword>
<proteinExistence type="predicted"/>
<organism evidence="1 2">
    <name type="scientific">Hyaloscypha bicolor E</name>
    <dbReference type="NCBI Taxonomy" id="1095630"/>
    <lineage>
        <taxon>Eukaryota</taxon>
        <taxon>Fungi</taxon>
        <taxon>Dikarya</taxon>
        <taxon>Ascomycota</taxon>
        <taxon>Pezizomycotina</taxon>
        <taxon>Leotiomycetes</taxon>
        <taxon>Helotiales</taxon>
        <taxon>Hyaloscyphaceae</taxon>
        <taxon>Hyaloscypha</taxon>
        <taxon>Hyaloscypha bicolor</taxon>
    </lineage>
</organism>
<dbReference type="RefSeq" id="XP_024732225.1">
    <property type="nucleotide sequence ID" value="XM_024881197.1"/>
</dbReference>